<proteinExistence type="predicted"/>
<dbReference type="InterPro" id="IPR027396">
    <property type="entry name" value="DsrEFH-like"/>
</dbReference>
<reference evidence="2" key="1">
    <citation type="journal article" date="2018" name="Science">
        <title>A primordial and reversible TCA cycle in a facultatively chemolithoautotrophic thermophile.</title>
        <authorList>
            <person name="Nunoura T."/>
            <person name="Chikaraishi Y."/>
            <person name="Izaki R."/>
            <person name="Suwa T."/>
            <person name="Sato T."/>
            <person name="Harada T."/>
            <person name="Mori K."/>
            <person name="Kato Y."/>
            <person name="Miyazaki M."/>
            <person name="Shimamura S."/>
            <person name="Yanagawa K."/>
            <person name="Shuto A."/>
            <person name="Ohkouchi N."/>
            <person name="Fujita N."/>
            <person name="Takaki Y."/>
            <person name="Atomi H."/>
            <person name="Takai K."/>
        </authorList>
    </citation>
    <scope>NUCLEOTIDE SEQUENCE [LARGE SCALE GENOMIC DNA]</scope>
    <source>
        <strain evidence="2">DSM 17441 / JCM 13301 / NBRC 103674 / ABI70S6</strain>
    </source>
</reference>
<dbReference type="Pfam" id="PF02635">
    <property type="entry name" value="DsrE"/>
    <property type="match status" value="1"/>
</dbReference>
<dbReference type="InterPro" id="IPR003787">
    <property type="entry name" value="Sulphur_relay_DsrE/F-like"/>
</dbReference>
<organism evidence="1 2">
    <name type="scientific">Thermosulfidibacter takaii (strain DSM 17441 / JCM 13301 / NBRC 103674 / ABI70S6)</name>
    <dbReference type="NCBI Taxonomy" id="1298851"/>
    <lineage>
        <taxon>Bacteria</taxon>
        <taxon>Pseudomonadati</taxon>
        <taxon>Thermosulfidibacterota</taxon>
        <taxon>Thermosulfidibacteria</taxon>
        <taxon>Thermosulfidibacterales</taxon>
        <taxon>Thermosulfidibacteraceae</taxon>
    </lineage>
</organism>
<keyword evidence="2" id="KW-1185">Reference proteome</keyword>
<dbReference type="RefSeq" id="WP_068548569.1">
    <property type="nucleotide sequence ID" value="NZ_AP013035.1"/>
</dbReference>
<dbReference type="PATRIC" id="fig|1298851.3.peg.61"/>
<dbReference type="Gene3D" id="3.40.1260.10">
    <property type="entry name" value="DsrEFH-like"/>
    <property type="match status" value="1"/>
</dbReference>
<dbReference type="AlphaFoldDB" id="A0A0S3QRA5"/>
<name>A0A0S3QRA5_THET7</name>
<dbReference type="OrthoDB" id="9805634at2"/>
<evidence type="ECO:0000313" key="2">
    <source>
        <dbReference type="Proteomes" id="UP000063234"/>
    </source>
</evidence>
<dbReference type="EMBL" id="AP013035">
    <property type="protein sequence ID" value="BAT70868.1"/>
    <property type="molecule type" value="Genomic_DNA"/>
</dbReference>
<accession>A0A0S3QRA5</accession>
<protein>
    <submittedName>
        <fullName evidence="1">Uncharacterized protein</fullName>
    </submittedName>
</protein>
<sequence>MAKLYVLWTNSSYITLEKMVAMYTVNSLKYGWWDEVTLIIWGETTKSVAEDERYAKIIKKMIDKGVKVSACKACADQLNATAKLEELGVEVIYWGEKLTKLIKEGEKLITI</sequence>
<dbReference type="SUPFAM" id="SSF75169">
    <property type="entry name" value="DsrEFH-like"/>
    <property type="match status" value="1"/>
</dbReference>
<dbReference type="STRING" id="1298851.TST_0058"/>
<evidence type="ECO:0000313" key="1">
    <source>
        <dbReference type="EMBL" id="BAT70868.1"/>
    </source>
</evidence>
<gene>
    <name evidence="1" type="ORF">TST_0058</name>
</gene>
<dbReference type="KEGG" id="ttk:TST_0058"/>
<dbReference type="Proteomes" id="UP000063234">
    <property type="component" value="Chromosome"/>
</dbReference>